<evidence type="ECO:0000259" key="3">
    <source>
        <dbReference type="Pfam" id="PF22725"/>
    </source>
</evidence>
<evidence type="ECO:0000259" key="2">
    <source>
        <dbReference type="Pfam" id="PF01408"/>
    </source>
</evidence>
<accession>A0A6B0YV21</accession>
<dbReference type="InterPro" id="IPR050463">
    <property type="entry name" value="Gfo/Idh/MocA_oxidrdct_glycsds"/>
</dbReference>
<dbReference type="GO" id="GO:0016491">
    <property type="term" value="F:oxidoreductase activity"/>
    <property type="evidence" value="ECO:0007669"/>
    <property type="project" value="UniProtKB-KW"/>
</dbReference>
<sequence length="375" mass="41118">MSCGLPRRPEAKGCYRSRFRRCETVLQGTVLQGKEEDPMKFALLGHSGHLDYYEQMLQDLPDVTVAAVALAIPGESLDSFASAPGVTPETNRYTEYEEMLDKESPDLVQICVPPLQVPGLTEICLKRGIAVMTEKPLAMDLGTLSQLYAAASEAGTPLAALHGYRRMKWFEAARDAVRAGLIGEPLGSYSQISYRWGARRPDHFRLRETFPGIVPFVGVHVIDWLVWSLGDVFTEVTGWETTAAHPDYPGCASQAAILLRMRNGGVATVMLDFLRPATAPSHGDERMMISGTEGVVESIANEETAKLISEQAGVCNLEIPDTPNWYTAFVSSVQDGSFAGVEELFRMTEIALKAQQSIDEGKRISLLQSPYGAKK</sequence>
<name>A0A6B0YV21_9CHLR</name>
<dbReference type="InterPro" id="IPR036291">
    <property type="entry name" value="NAD(P)-bd_dom_sf"/>
</dbReference>
<dbReference type="PANTHER" id="PTHR43818">
    <property type="entry name" value="BCDNA.GH03377"/>
    <property type="match status" value="1"/>
</dbReference>
<dbReference type="PANTHER" id="PTHR43818:SF11">
    <property type="entry name" value="BCDNA.GH03377"/>
    <property type="match status" value="1"/>
</dbReference>
<evidence type="ECO:0000256" key="1">
    <source>
        <dbReference type="ARBA" id="ARBA00023002"/>
    </source>
</evidence>
<feature type="domain" description="GFO/IDH/MocA-like oxidoreductase" evidence="3">
    <location>
        <begin position="170"/>
        <end position="296"/>
    </location>
</feature>
<dbReference type="Gene3D" id="3.30.360.10">
    <property type="entry name" value="Dihydrodipicolinate Reductase, domain 2"/>
    <property type="match status" value="1"/>
</dbReference>
<protein>
    <submittedName>
        <fullName evidence="4">Gfo/Idh/MocA family oxidoreductase</fullName>
    </submittedName>
</protein>
<dbReference type="SUPFAM" id="SSF51735">
    <property type="entry name" value="NAD(P)-binding Rossmann-fold domains"/>
    <property type="match status" value="1"/>
</dbReference>
<dbReference type="GO" id="GO:0000166">
    <property type="term" value="F:nucleotide binding"/>
    <property type="evidence" value="ECO:0007669"/>
    <property type="project" value="InterPro"/>
</dbReference>
<comment type="caution">
    <text evidence="4">The sequence shown here is derived from an EMBL/GenBank/DDBJ whole genome shotgun (WGS) entry which is preliminary data.</text>
</comment>
<organism evidence="4">
    <name type="scientific">Caldilineaceae bacterium SB0664_bin_27</name>
    <dbReference type="NCBI Taxonomy" id="2605260"/>
    <lineage>
        <taxon>Bacteria</taxon>
        <taxon>Bacillati</taxon>
        <taxon>Chloroflexota</taxon>
        <taxon>Caldilineae</taxon>
        <taxon>Caldilineales</taxon>
        <taxon>Caldilineaceae</taxon>
    </lineage>
</organism>
<evidence type="ECO:0000313" key="4">
    <source>
        <dbReference type="EMBL" id="MXY94964.1"/>
    </source>
</evidence>
<reference evidence="4" key="1">
    <citation type="submission" date="2019-09" db="EMBL/GenBank/DDBJ databases">
        <title>Characterisation of the sponge microbiome using genome-centric metagenomics.</title>
        <authorList>
            <person name="Engelberts J.P."/>
            <person name="Robbins S.J."/>
            <person name="De Goeij J.M."/>
            <person name="Aranda M."/>
            <person name="Bell S.C."/>
            <person name="Webster N.S."/>
        </authorList>
    </citation>
    <scope>NUCLEOTIDE SEQUENCE</scope>
    <source>
        <strain evidence="4">SB0664_bin_27</strain>
    </source>
</reference>
<dbReference type="EMBL" id="VXRG01000131">
    <property type="protein sequence ID" value="MXY94964.1"/>
    <property type="molecule type" value="Genomic_DNA"/>
</dbReference>
<dbReference type="AlphaFoldDB" id="A0A6B0YV21"/>
<proteinExistence type="predicted"/>
<gene>
    <name evidence="4" type="ORF">F4Y42_16110</name>
</gene>
<dbReference type="Pfam" id="PF01408">
    <property type="entry name" value="GFO_IDH_MocA"/>
    <property type="match status" value="1"/>
</dbReference>
<dbReference type="InterPro" id="IPR055170">
    <property type="entry name" value="GFO_IDH_MocA-like_dom"/>
</dbReference>
<keyword evidence="1" id="KW-0560">Oxidoreductase</keyword>
<dbReference type="InterPro" id="IPR000683">
    <property type="entry name" value="Gfo/Idh/MocA-like_OxRdtase_N"/>
</dbReference>
<dbReference type="Gene3D" id="3.40.50.720">
    <property type="entry name" value="NAD(P)-binding Rossmann-like Domain"/>
    <property type="match status" value="1"/>
</dbReference>
<dbReference type="SUPFAM" id="SSF55347">
    <property type="entry name" value="Glyceraldehyde-3-phosphate dehydrogenase-like, C-terminal domain"/>
    <property type="match status" value="1"/>
</dbReference>
<feature type="domain" description="Gfo/Idh/MocA-like oxidoreductase N-terminal" evidence="2">
    <location>
        <begin position="55"/>
        <end position="158"/>
    </location>
</feature>
<dbReference type="Pfam" id="PF22725">
    <property type="entry name" value="GFO_IDH_MocA_C3"/>
    <property type="match status" value="1"/>
</dbReference>